<gene>
    <name evidence="2" type="ORF">IX38_13525</name>
</gene>
<dbReference type="eggNOG" id="COG4282">
    <property type="taxonomic scope" value="Bacteria"/>
</dbReference>
<evidence type="ECO:0000313" key="3">
    <source>
        <dbReference type="Proteomes" id="UP000028703"/>
    </source>
</evidence>
<dbReference type="Pfam" id="PF06889">
    <property type="entry name" value="DUF1266"/>
    <property type="match status" value="1"/>
</dbReference>
<dbReference type="EMBL" id="JPRO01000012">
    <property type="protein sequence ID" value="KFF02248.1"/>
    <property type="molecule type" value="Genomic_DNA"/>
</dbReference>
<dbReference type="AlphaFoldDB" id="A0A085ZCT4"/>
<sequence length="414" mass="47038">MINFLKELISSFKEGVAEGKNELAQEKAQKEAGINVDKSIIDGISAREKFGTALGAPFRIVIFGDWFTLFNFTDDDEMYPVHLYGFGEYPKLEKHKGEFIKVLNRDFGISDRTSCIEVLASYFDLAGIDKNETILNGTHSEKVDLHMWNPEKKGVKALICAVLSHIISASTDVGYLGKEEALDILENVNIYAKRHYTNWENFSEEFFDGESSVGLNNSAGKSVLKKYIGYLKTKKGSPWNNISWEASEIISDSKHNGILSNIVWAFQRRKYDSRENFNSELAEYQTVILKELADPDTKQIAIDEPEIDVSYEVWIKGKEDIAVNEQLIDEEQDAFNIDNSDDGMYQVELCARLKAANGKNFTILDLMYQLEQQLLNKDLGDHIFFEGLTSINNTQQQQQQQQSSIPTYYMNLGS</sequence>
<dbReference type="InterPro" id="IPR009677">
    <property type="entry name" value="DUF1266"/>
</dbReference>
<name>A0A085ZCT4_9FLAO</name>
<comment type="caution">
    <text evidence="2">The sequence shown here is derived from an EMBL/GenBank/DDBJ whole genome shotgun (WGS) entry which is preliminary data.</text>
</comment>
<dbReference type="OrthoDB" id="694244at2"/>
<evidence type="ECO:0000313" key="2">
    <source>
        <dbReference type="EMBL" id="KFF02248.1"/>
    </source>
</evidence>
<feature type="domain" description="DUF1266" evidence="1">
    <location>
        <begin position="162"/>
        <end position="244"/>
    </location>
</feature>
<dbReference type="Proteomes" id="UP000028703">
    <property type="component" value="Unassembled WGS sequence"/>
</dbReference>
<organism evidence="2 3">
    <name type="scientific">Chryseobacterium luteum</name>
    <dbReference type="NCBI Taxonomy" id="421531"/>
    <lineage>
        <taxon>Bacteria</taxon>
        <taxon>Pseudomonadati</taxon>
        <taxon>Bacteroidota</taxon>
        <taxon>Flavobacteriia</taxon>
        <taxon>Flavobacteriales</taxon>
        <taxon>Weeksellaceae</taxon>
        <taxon>Chryseobacterium group</taxon>
        <taxon>Chryseobacterium</taxon>
    </lineage>
</organism>
<accession>A0A085ZCT4</accession>
<proteinExistence type="predicted"/>
<protein>
    <recommendedName>
        <fullName evidence="1">DUF1266 domain-containing protein</fullName>
    </recommendedName>
</protein>
<reference evidence="2 3" key="1">
    <citation type="submission" date="2014-07" db="EMBL/GenBank/DDBJ databases">
        <title>Genome of Chryseobacterium luteum DSM 18605.</title>
        <authorList>
            <person name="Stropko S.J."/>
            <person name="Pipes S.E."/>
            <person name="Newman J.D."/>
        </authorList>
    </citation>
    <scope>NUCLEOTIDE SEQUENCE [LARGE SCALE GENOMIC DNA]</scope>
    <source>
        <strain evidence="2 3">DSM 18605</strain>
    </source>
</reference>
<evidence type="ECO:0000259" key="1">
    <source>
        <dbReference type="Pfam" id="PF06889"/>
    </source>
</evidence>
<keyword evidence="3" id="KW-1185">Reference proteome</keyword>
<dbReference type="RefSeq" id="WP_034705636.1">
    <property type="nucleotide sequence ID" value="NZ_JPRO01000012.1"/>
</dbReference>
<dbReference type="STRING" id="421531.IX38_13525"/>